<comment type="caution">
    <text evidence="1">The sequence shown here is derived from an EMBL/GenBank/DDBJ whole genome shotgun (WGS) entry which is preliminary data.</text>
</comment>
<reference evidence="1" key="1">
    <citation type="submission" date="2022-02" db="EMBL/GenBank/DDBJ databases">
        <title>Fredinandcohnia quinoae sp. nov. isolated from Chenopodium quinoa seeds.</title>
        <authorList>
            <person name="Saati-Santamaria Z."/>
            <person name="Flores-Felix J.D."/>
            <person name="Igual J.M."/>
            <person name="Velazquez E."/>
            <person name="Garcia-Fraile P."/>
            <person name="Martinez-Molina E."/>
        </authorList>
    </citation>
    <scope>NUCLEOTIDE SEQUENCE</scope>
    <source>
        <strain evidence="1">SECRCQ15</strain>
    </source>
</reference>
<keyword evidence="2" id="KW-1185">Reference proteome</keyword>
<dbReference type="InterPro" id="IPR025004">
    <property type="entry name" value="SenN/SenS"/>
</dbReference>
<dbReference type="AlphaFoldDB" id="A0AAW5E6P7"/>
<name>A0AAW5E6P7_9BACI</name>
<proteinExistence type="predicted"/>
<dbReference type="EMBL" id="JAKTTI010000013">
    <property type="protein sequence ID" value="MCH1625656.1"/>
    <property type="molecule type" value="Genomic_DNA"/>
</dbReference>
<accession>A0AAW5E6P7</accession>
<sequence length="43" mass="5244">MRKIRKISFEELVSENRNQLLKDKEAMDRIEARLDQKRQVKAE</sequence>
<dbReference type="Pfam" id="PF13040">
    <property type="entry name" value="Fur_reg_FbpB"/>
    <property type="match status" value="1"/>
</dbReference>
<dbReference type="Proteomes" id="UP001431131">
    <property type="component" value="Unassembled WGS sequence"/>
</dbReference>
<organism evidence="1 2">
    <name type="scientific">Fredinandcohnia quinoae</name>
    <dbReference type="NCBI Taxonomy" id="2918902"/>
    <lineage>
        <taxon>Bacteria</taxon>
        <taxon>Bacillati</taxon>
        <taxon>Bacillota</taxon>
        <taxon>Bacilli</taxon>
        <taxon>Bacillales</taxon>
        <taxon>Bacillaceae</taxon>
        <taxon>Fredinandcohnia</taxon>
    </lineage>
</organism>
<gene>
    <name evidence="1" type="ORF">MJG50_09970</name>
</gene>
<evidence type="ECO:0000313" key="1">
    <source>
        <dbReference type="EMBL" id="MCH1625656.1"/>
    </source>
</evidence>
<protein>
    <submittedName>
        <fullName evidence="1">FbpB family small basic protein</fullName>
    </submittedName>
</protein>
<evidence type="ECO:0000313" key="2">
    <source>
        <dbReference type="Proteomes" id="UP001431131"/>
    </source>
</evidence>